<evidence type="ECO:0000313" key="4">
    <source>
        <dbReference type="Proteomes" id="UP000315648"/>
    </source>
</evidence>
<dbReference type="PANTHER" id="PTHR30437:SF5">
    <property type="entry name" value="REGULATOR OF NUCLEOSIDE DIPHOSPHATE KINASE"/>
    <property type="match status" value="1"/>
</dbReference>
<name>A0A556QM57_9BACT</name>
<dbReference type="GO" id="GO:0070063">
    <property type="term" value="F:RNA polymerase binding"/>
    <property type="evidence" value="ECO:0007669"/>
    <property type="project" value="InterPro"/>
</dbReference>
<dbReference type="Gene3D" id="3.10.50.30">
    <property type="entry name" value="Transcription elongation factor, GreA/GreB, C-terminal domain"/>
    <property type="match status" value="1"/>
</dbReference>
<keyword evidence="3" id="KW-0418">Kinase</keyword>
<dbReference type="OrthoDB" id="192847at2"/>
<gene>
    <name evidence="3" type="ORF">FPL22_00060</name>
</gene>
<dbReference type="GO" id="GO:0032784">
    <property type="term" value="P:regulation of DNA-templated transcription elongation"/>
    <property type="evidence" value="ECO:0007669"/>
    <property type="project" value="InterPro"/>
</dbReference>
<accession>A0A556QM57</accession>
<dbReference type="SUPFAM" id="SSF54534">
    <property type="entry name" value="FKBP-like"/>
    <property type="match status" value="1"/>
</dbReference>
<feature type="domain" description="Regulator of nucleoside diphosphate kinase N-terminal" evidence="2">
    <location>
        <begin position="5"/>
        <end position="44"/>
    </location>
</feature>
<dbReference type="AlphaFoldDB" id="A0A556QM57"/>
<keyword evidence="3" id="KW-0808">Transferase</keyword>
<dbReference type="GO" id="GO:0003677">
    <property type="term" value="F:DNA binding"/>
    <property type="evidence" value="ECO:0007669"/>
    <property type="project" value="InterPro"/>
</dbReference>
<comment type="caution">
    <text evidence="3">The sequence shown here is derived from an EMBL/GenBank/DDBJ whole genome shotgun (WGS) entry which is preliminary data.</text>
</comment>
<protein>
    <submittedName>
        <fullName evidence="3">Nucleoside diphosphate kinase regulator</fullName>
    </submittedName>
</protein>
<evidence type="ECO:0000259" key="2">
    <source>
        <dbReference type="Pfam" id="PF14760"/>
    </source>
</evidence>
<feature type="domain" description="Transcription elongation factor GreA/GreB C-terminal" evidence="1">
    <location>
        <begin position="51"/>
        <end position="124"/>
    </location>
</feature>
<dbReference type="EMBL" id="VMBG01000001">
    <property type="protein sequence ID" value="TSJ77739.1"/>
    <property type="molecule type" value="Genomic_DNA"/>
</dbReference>
<dbReference type="GO" id="GO:0016301">
    <property type="term" value="F:kinase activity"/>
    <property type="evidence" value="ECO:0007669"/>
    <property type="project" value="UniProtKB-KW"/>
</dbReference>
<reference evidence="3 4" key="1">
    <citation type="submission" date="2019-07" db="EMBL/GenBank/DDBJ databases">
        <title>Description of 53C-WASEF.</title>
        <authorList>
            <person name="Pitt A."/>
            <person name="Hahn M.W."/>
        </authorList>
    </citation>
    <scope>NUCLEOTIDE SEQUENCE [LARGE SCALE GENOMIC DNA]</scope>
    <source>
        <strain evidence="3 4">53C-WASEF</strain>
    </source>
</reference>
<dbReference type="GO" id="GO:0006354">
    <property type="term" value="P:DNA-templated transcription elongation"/>
    <property type="evidence" value="ECO:0007669"/>
    <property type="project" value="TreeGrafter"/>
</dbReference>
<keyword evidence="4" id="KW-1185">Reference proteome</keyword>
<dbReference type="Pfam" id="PF14760">
    <property type="entry name" value="Rnk_N"/>
    <property type="match status" value="1"/>
</dbReference>
<dbReference type="RefSeq" id="WP_144228081.1">
    <property type="nucleotide sequence ID" value="NZ_CBCRVV010000001.1"/>
</dbReference>
<dbReference type="InterPro" id="IPR036953">
    <property type="entry name" value="GreA/GreB_C_sf"/>
</dbReference>
<organism evidence="3 4">
    <name type="scientific">Rariglobus hedericola</name>
    <dbReference type="NCBI Taxonomy" id="2597822"/>
    <lineage>
        <taxon>Bacteria</taxon>
        <taxon>Pseudomonadati</taxon>
        <taxon>Verrucomicrobiota</taxon>
        <taxon>Opitutia</taxon>
        <taxon>Opitutales</taxon>
        <taxon>Opitutaceae</taxon>
        <taxon>Rariglobus</taxon>
    </lineage>
</organism>
<proteinExistence type="predicted"/>
<dbReference type="PANTHER" id="PTHR30437">
    <property type="entry name" value="TRANSCRIPTION ELONGATION FACTOR GREA"/>
    <property type="match status" value="1"/>
</dbReference>
<evidence type="ECO:0000313" key="3">
    <source>
        <dbReference type="EMBL" id="TSJ77739.1"/>
    </source>
</evidence>
<dbReference type="InterPro" id="IPR029462">
    <property type="entry name" value="Rnk_N"/>
</dbReference>
<dbReference type="Proteomes" id="UP000315648">
    <property type="component" value="Unassembled WGS sequence"/>
</dbReference>
<dbReference type="Pfam" id="PF01272">
    <property type="entry name" value="GreA_GreB"/>
    <property type="match status" value="1"/>
</dbReference>
<dbReference type="NCBIfam" id="NF004396">
    <property type="entry name" value="PRK05753.1"/>
    <property type="match status" value="1"/>
</dbReference>
<dbReference type="InterPro" id="IPR023459">
    <property type="entry name" value="Tscrpt_elong_fac_GreA/B_fam"/>
</dbReference>
<evidence type="ECO:0000259" key="1">
    <source>
        <dbReference type="Pfam" id="PF01272"/>
    </source>
</evidence>
<sequence length="143" mass="15559">MNNTPIYISHDDNAKLRLLLSAALYSNASAALVKLRDELDRAVIIDPAAIPADIVTMESLVEFEDLSTGEVEEYTITFPERSNVDEKRLSILTPIGTALIGCREGDILTWNTPGGARELKIRRVLAPAPASATPALLSAISWR</sequence>
<dbReference type="InterPro" id="IPR001437">
    <property type="entry name" value="Tscrpt_elong_fac_GreA/B_C"/>
</dbReference>